<protein>
    <submittedName>
        <fullName evidence="2">Uncharacterized protein</fullName>
    </submittedName>
</protein>
<organism evidence="2 3">
    <name type="scientific">Brasilonema sennae CENA114</name>
    <dbReference type="NCBI Taxonomy" id="415709"/>
    <lineage>
        <taxon>Bacteria</taxon>
        <taxon>Bacillati</taxon>
        <taxon>Cyanobacteriota</taxon>
        <taxon>Cyanophyceae</taxon>
        <taxon>Nostocales</taxon>
        <taxon>Scytonemataceae</taxon>
        <taxon>Brasilonema</taxon>
        <taxon>Bromeliae group (in: Brasilonema)</taxon>
    </lineage>
</organism>
<feature type="transmembrane region" description="Helical" evidence="1">
    <location>
        <begin position="16"/>
        <end position="38"/>
    </location>
</feature>
<dbReference type="RefSeq" id="WP_169267064.1">
    <property type="nucleotide sequence ID" value="NZ_CAWOXK010000001.1"/>
</dbReference>
<evidence type="ECO:0000256" key="1">
    <source>
        <dbReference type="SAM" id="Phobius"/>
    </source>
</evidence>
<keyword evidence="1" id="KW-1133">Transmembrane helix</keyword>
<name>A0A856MNE3_9CYAN</name>
<evidence type="ECO:0000313" key="3">
    <source>
        <dbReference type="Proteomes" id="UP000503129"/>
    </source>
</evidence>
<dbReference type="KEGG" id="bsen:DP114_30190"/>
<dbReference type="Proteomes" id="UP000503129">
    <property type="component" value="Chromosome"/>
</dbReference>
<keyword evidence="3" id="KW-1185">Reference proteome</keyword>
<keyword evidence="1" id="KW-0472">Membrane</keyword>
<dbReference type="EMBL" id="CP030118">
    <property type="protein sequence ID" value="QDL11600.1"/>
    <property type="molecule type" value="Genomic_DNA"/>
</dbReference>
<gene>
    <name evidence="2" type="ORF">DP114_30190</name>
</gene>
<dbReference type="AlphaFoldDB" id="A0A856MNE3"/>
<accession>A0A856MNE3</accession>
<reference evidence="2 3" key="1">
    <citation type="submission" date="2018-06" db="EMBL/GenBank/DDBJ databases">
        <title>Comparative genomics of Brasilonema spp. strains.</title>
        <authorList>
            <person name="Alvarenga D.O."/>
            <person name="Fiore M.F."/>
            <person name="Varani A.M."/>
        </authorList>
    </citation>
    <scope>NUCLEOTIDE SEQUENCE [LARGE SCALE GENOMIC DNA]</scope>
    <source>
        <strain evidence="2 3">CENA114</strain>
    </source>
</reference>
<proteinExistence type="predicted"/>
<keyword evidence="1" id="KW-0812">Transmembrane</keyword>
<sequence length="222" mass="25574">MNGTNQKPNNQNKLNFWFLKILSFLSLLYFIAIPLGWVKQKLETADVVIFAIILLVNSELLERLVKLVITKDGITLDLDKIKAEQDSQQVKIETNKANIEATTNIVQRLTSVEQEMAKSKNQNQLLVSSLLGSYELKHLRKLGSDEPFSYKKQRPFVQELRHLRALGFIENLPNKTISSMPENGNLKDYLQITEQGREYLRKREQAELENNNSFDDAIESHT</sequence>
<evidence type="ECO:0000313" key="2">
    <source>
        <dbReference type="EMBL" id="QDL11600.1"/>
    </source>
</evidence>